<dbReference type="SUPFAM" id="SSF54593">
    <property type="entry name" value="Glyoxalase/Bleomycin resistance protein/Dihydroxybiphenyl dioxygenase"/>
    <property type="match status" value="1"/>
</dbReference>
<accession>A0A840L888</accession>
<keyword evidence="2" id="KW-0560">Oxidoreductase</keyword>
<dbReference type="AlphaFoldDB" id="A0A840L888"/>
<dbReference type="Proteomes" id="UP000562027">
    <property type="component" value="Unassembled WGS sequence"/>
</dbReference>
<keyword evidence="2" id="KW-0223">Dioxygenase</keyword>
<dbReference type="Gene3D" id="3.10.180.10">
    <property type="entry name" value="2,3-Dihydroxybiphenyl 1,2-Dioxygenase, domain 1"/>
    <property type="match status" value="1"/>
</dbReference>
<dbReference type="GO" id="GO:0051213">
    <property type="term" value="F:dioxygenase activity"/>
    <property type="evidence" value="ECO:0007669"/>
    <property type="project" value="UniProtKB-KW"/>
</dbReference>
<dbReference type="PROSITE" id="PS51819">
    <property type="entry name" value="VOC"/>
    <property type="match status" value="1"/>
</dbReference>
<keyword evidence="2" id="KW-0456">Lyase</keyword>
<name>A0A840L888_9BURK</name>
<comment type="caution">
    <text evidence="2">The sequence shown here is derived from an EMBL/GenBank/DDBJ whole genome shotgun (WGS) entry which is preliminary data.</text>
</comment>
<dbReference type="Pfam" id="PF00903">
    <property type="entry name" value="Glyoxalase"/>
    <property type="match status" value="1"/>
</dbReference>
<evidence type="ECO:0000313" key="3">
    <source>
        <dbReference type="Proteomes" id="UP000562027"/>
    </source>
</evidence>
<dbReference type="GO" id="GO:0016829">
    <property type="term" value="F:lyase activity"/>
    <property type="evidence" value="ECO:0007669"/>
    <property type="project" value="UniProtKB-KW"/>
</dbReference>
<keyword evidence="3" id="KW-1185">Reference proteome</keyword>
<dbReference type="Gene3D" id="3.30.720.120">
    <property type="match status" value="1"/>
</dbReference>
<gene>
    <name evidence="2" type="ORF">HNP55_001397</name>
</gene>
<dbReference type="RefSeq" id="WP_184297583.1">
    <property type="nucleotide sequence ID" value="NZ_JACHLP010000002.1"/>
</dbReference>
<organism evidence="2 3">
    <name type="scientific">Roseateles oligotrophus</name>
    <dbReference type="NCBI Taxonomy" id="1769250"/>
    <lineage>
        <taxon>Bacteria</taxon>
        <taxon>Pseudomonadati</taxon>
        <taxon>Pseudomonadota</taxon>
        <taxon>Betaproteobacteria</taxon>
        <taxon>Burkholderiales</taxon>
        <taxon>Sphaerotilaceae</taxon>
        <taxon>Roseateles</taxon>
    </lineage>
</organism>
<dbReference type="InterPro" id="IPR037523">
    <property type="entry name" value="VOC_core"/>
</dbReference>
<evidence type="ECO:0000313" key="2">
    <source>
        <dbReference type="EMBL" id="MBB4842882.1"/>
    </source>
</evidence>
<dbReference type="InterPro" id="IPR029068">
    <property type="entry name" value="Glyas_Bleomycin-R_OHBP_Dase"/>
</dbReference>
<proteinExistence type="predicted"/>
<dbReference type="InterPro" id="IPR004360">
    <property type="entry name" value="Glyas_Fos-R_dOase_dom"/>
</dbReference>
<dbReference type="EMBL" id="JACHLP010000002">
    <property type="protein sequence ID" value="MBB4842882.1"/>
    <property type="molecule type" value="Genomic_DNA"/>
</dbReference>
<protein>
    <submittedName>
        <fullName evidence="2">Catechol 2,3-dioxygenase-like lactoylglutathione lyase family enzyme</fullName>
    </submittedName>
</protein>
<sequence length="131" mass="13695">MQAHFILYVADQERSRAFYEAVLAAPPRLHVPGMSEFELAGGAVLGLMPERGIHALLGPALGDPALGRGHARAELYLLVAAAAPLHARALQAGARELSPLTLRGWGHRAAYSLDPDGHVLAVAEPAGAAIP</sequence>
<feature type="domain" description="VOC" evidence="1">
    <location>
        <begin position="1"/>
        <end position="125"/>
    </location>
</feature>
<evidence type="ECO:0000259" key="1">
    <source>
        <dbReference type="PROSITE" id="PS51819"/>
    </source>
</evidence>
<reference evidence="2 3" key="1">
    <citation type="submission" date="2020-08" db="EMBL/GenBank/DDBJ databases">
        <title>Functional genomics of gut bacteria from endangered species of beetles.</title>
        <authorList>
            <person name="Carlos-Shanley C."/>
        </authorList>
    </citation>
    <scope>NUCLEOTIDE SEQUENCE [LARGE SCALE GENOMIC DNA]</scope>
    <source>
        <strain evidence="2 3">S00239</strain>
    </source>
</reference>